<keyword evidence="3" id="KW-1185">Reference proteome</keyword>
<dbReference type="Proteomes" id="UP000195062">
    <property type="component" value="Unassembled WGS sequence"/>
</dbReference>
<feature type="region of interest" description="Disordered" evidence="1">
    <location>
        <begin position="1"/>
        <end position="36"/>
    </location>
</feature>
<organism evidence="2 3">
    <name type="scientific">Clavibacter michiganensis subsp. michiganensis</name>
    <dbReference type="NCBI Taxonomy" id="33013"/>
    <lineage>
        <taxon>Bacteria</taxon>
        <taxon>Bacillati</taxon>
        <taxon>Actinomycetota</taxon>
        <taxon>Actinomycetes</taxon>
        <taxon>Micrococcales</taxon>
        <taxon>Microbacteriaceae</taxon>
        <taxon>Clavibacter</taxon>
    </lineage>
</organism>
<protein>
    <submittedName>
        <fullName evidence="2">Uncharacterized protein</fullName>
    </submittedName>
</protein>
<sequence length="253" mass="27170">MPGASRERASPPQRPGPARARREQAPRRRRPPRWRDHGVLGGLLGRRLRLRCVGGLLRGRVAATGAVADAHQHGAHLDGLVLLDEDLLDHAGDRRGDLGVDLVGRHLEQGLVDLDVVADVLEPTGHRALGDALAECGEVDGFAHGVVSFRPDSGPGLYVGDGRVLQGVQRRSGESQVRLAERLVLGGVGVHQVGDVLGVGLQFTMSWPSPMSSPTRAPIMWMPTTGPSCTRTTLMEPAVPRMELLPLPPRLYS</sequence>
<dbReference type="EMBL" id="MDHH01000005">
    <property type="protein sequence ID" value="OUE00759.1"/>
    <property type="molecule type" value="Genomic_DNA"/>
</dbReference>
<name>A0A251XFI2_CLAMM</name>
<gene>
    <name evidence="2" type="ORF">CMMCAS07_16855</name>
</gene>
<evidence type="ECO:0000256" key="1">
    <source>
        <dbReference type="SAM" id="MobiDB-lite"/>
    </source>
</evidence>
<evidence type="ECO:0000313" key="3">
    <source>
        <dbReference type="Proteomes" id="UP000195062"/>
    </source>
</evidence>
<accession>A0A251XFI2</accession>
<proteinExistence type="predicted"/>
<dbReference type="AlphaFoldDB" id="A0A251XFI2"/>
<reference evidence="2 3" key="1">
    <citation type="submission" date="2016-08" db="EMBL/GenBank/DDBJ databases">
        <title>Genome sequence of Clavibacter michiganensis subsp. michiganensis strain CASJ007.</title>
        <authorList>
            <person name="Thapa S.P."/>
            <person name="Coaker G."/>
        </authorList>
    </citation>
    <scope>NUCLEOTIDE SEQUENCE [LARGE SCALE GENOMIC DNA]</scope>
    <source>
        <strain evidence="2">CASJ007</strain>
    </source>
</reference>
<comment type="caution">
    <text evidence="2">The sequence shown here is derived from an EMBL/GenBank/DDBJ whole genome shotgun (WGS) entry which is preliminary data.</text>
</comment>
<evidence type="ECO:0000313" key="2">
    <source>
        <dbReference type="EMBL" id="OUE00759.1"/>
    </source>
</evidence>